<gene>
    <name evidence="10" type="ORF">IPK02_17295</name>
</gene>
<comment type="caution">
    <text evidence="10">The sequence shown here is derived from an EMBL/GenBank/DDBJ whole genome shotgun (WGS) entry which is preliminary data.</text>
</comment>
<dbReference type="GO" id="GO:0005886">
    <property type="term" value="C:plasma membrane"/>
    <property type="evidence" value="ECO:0007669"/>
    <property type="project" value="UniProtKB-SubCell"/>
</dbReference>
<proteinExistence type="inferred from homology"/>
<evidence type="ECO:0000256" key="6">
    <source>
        <dbReference type="ARBA" id="ARBA00022989"/>
    </source>
</evidence>
<evidence type="ECO:0000256" key="7">
    <source>
        <dbReference type="ARBA" id="ARBA00023136"/>
    </source>
</evidence>
<comment type="similarity">
    <text evidence="8">Belongs to the TsuA/YedE (TC 9.B.102) family.</text>
</comment>
<name>A0A935W5U3_9PROT</name>
<accession>A0A935W5U3</accession>
<organism evidence="10 11">
    <name type="scientific">Candidatus Accumulibacter affinis</name>
    <dbReference type="NCBI Taxonomy" id="2954384"/>
    <lineage>
        <taxon>Bacteria</taxon>
        <taxon>Pseudomonadati</taxon>
        <taxon>Pseudomonadota</taxon>
        <taxon>Betaproteobacteria</taxon>
        <taxon>Candidatus Accumulibacter</taxon>
    </lineage>
</organism>
<evidence type="ECO:0000256" key="2">
    <source>
        <dbReference type="ARBA" id="ARBA00022448"/>
    </source>
</evidence>
<evidence type="ECO:0000256" key="3">
    <source>
        <dbReference type="ARBA" id="ARBA00022475"/>
    </source>
</evidence>
<evidence type="ECO:0000256" key="9">
    <source>
        <dbReference type="SAM" id="Phobius"/>
    </source>
</evidence>
<evidence type="ECO:0000256" key="4">
    <source>
        <dbReference type="ARBA" id="ARBA00022519"/>
    </source>
</evidence>
<keyword evidence="3" id="KW-1003">Cell membrane</keyword>
<dbReference type="InterPro" id="IPR007272">
    <property type="entry name" value="Sulf_transp_TsuA/YedE"/>
</dbReference>
<feature type="transmembrane region" description="Helical" evidence="9">
    <location>
        <begin position="127"/>
        <end position="148"/>
    </location>
</feature>
<keyword evidence="2" id="KW-0813">Transport</keyword>
<evidence type="ECO:0000256" key="8">
    <source>
        <dbReference type="ARBA" id="ARBA00035655"/>
    </source>
</evidence>
<keyword evidence="4" id="KW-0997">Cell inner membrane</keyword>
<keyword evidence="5 9" id="KW-0812">Transmembrane</keyword>
<feature type="transmembrane region" description="Helical" evidence="9">
    <location>
        <begin position="90"/>
        <end position="107"/>
    </location>
</feature>
<dbReference type="PANTHER" id="PTHR30574">
    <property type="entry name" value="INNER MEMBRANE PROTEIN YEDE"/>
    <property type="match status" value="1"/>
</dbReference>
<comment type="subcellular location">
    <subcellularLocation>
        <location evidence="1">Cell inner membrane</location>
        <topology evidence="1">Multi-pass membrane protein</topology>
    </subcellularLocation>
</comment>
<protein>
    <submittedName>
        <fullName evidence="10">YeeE/YedE family protein</fullName>
    </submittedName>
</protein>
<evidence type="ECO:0000313" key="10">
    <source>
        <dbReference type="EMBL" id="MBK7955559.1"/>
    </source>
</evidence>
<dbReference type="AlphaFoldDB" id="A0A935W5U3"/>
<keyword evidence="6 9" id="KW-1133">Transmembrane helix</keyword>
<feature type="transmembrane region" description="Helical" evidence="9">
    <location>
        <begin position="53"/>
        <end position="70"/>
    </location>
</feature>
<dbReference type="PANTHER" id="PTHR30574:SF1">
    <property type="entry name" value="SULPHUR TRANSPORT DOMAIN-CONTAINING PROTEIN"/>
    <property type="match status" value="1"/>
</dbReference>
<dbReference type="EMBL" id="JADJOT010000010">
    <property type="protein sequence ID" value="MBK7955559.1"/>
    <property type="molecule type" value="Genomic_DNA"/>
</dbReference>
<sequence>MSVDWSAFTPWQALSGGILIGFASVVLVLWNGRIAGISGILGGLLIRVDGDSGWRFAFILGLLAAPWLWAAVHRGSLPQSSFSPGSPWEWGQLVVGGLLVGFGTRLANGCTSGHGVCGLARFSPRSLVAVLIFMSAGVATVFMTRHVAGV</sequence>
<keyword evidence="7 9" id="KW-0472">Membrane</keyword>
<evidence type="ECO:0000256" key="1">
    <source>
        <dbReference type="ARBA" id="ARBA00004429"/>
    </source>
</evidence>
<reference evidence="10 11" key="1">
    <citation type="submission" date="2020-10" db="EMBL/GenBank/DDBJ databases">
        <title>Connecting structure to function with the recovery of over 1000 high-quality activated sludge metagenome-assembled genomes encoding full-length rRNA genes using long-read sequencing.</title>
        <authorList>
            <person name="Singleton C.M."/>
            <person name="Petriglieri F."/>
            <person name="Kristensen J.M."/>
            <person name="Kirkegaard R.H."/>
            <person name="Michaelsen T.Y."/>
            <person name="Andersen M.H."/>
            <person name="Karst S.M."/>
            <person name="Dueholm M.S."/>
            <person name="Nielsen P.H."/>
            <person name="Albertsen M."/>
        </authorList>
    </citation>
    <scope>NUCLEOTIDE SEQUENCE [LARGE SCALE GENOMIC DNA]</scope>
    <source>
        <strain evidence="10">Fred_18-Q3-R57-64_BAT3C.720</strain>
    </source>
</reference>
<evidence type="ECO:0000313" key="11">
    <source>
        <dbReference type="Proteomes" id="UP000706151"/>
    </source>
</evidence>
<evidence type="ECO:0000256" key="5">
    <source>
        <dbReference type="ARBA" id="ARBA00022692"/>
    </source>
</evidence>
<dbReference type="Pfam" id="PF04143">
    <property type="entry name" value="Sulf_transp"/>
    <property type="match status" value="1"/>
</dbReference>
<dbReference type="Proteomes" id="UP000706151">
    <property type="component" value="Unassembled WGS sequence"/>
</dbReference>
<feature type="transmembrane region" description="Helical" evidence="9">
    <location>
        <begin position="12"/>
        <end position="32"/>
    </location>
</feature>